<protein>
    <submittedName>
        <fullName evidence="3">Uncharacterized protein</fullName>
    </submittedName>
</protein>
<comment type="caution">
    <text evidence="3">The sequence shown here is derived from an EMBL/GenBank/DDBJ whole genome shotgun (WGS) entry which is preliminary data.</text>
</comment>
<reference evidence="4 6" key="3">
    <citation type="submission" date="2020-08" db="EMBL/GenBank/DDBJ databases">
        <title>Sequencing the genomes of 1000 actinobacteria strains.</title>
        <authorList>
            <person name="Klenk H.-P."/>
        </authorList>
    </citation>
    <scope>NUCLEOTIDE SEQUENCE [LARGE SCALE GENOMIC DNA]</scope>
    <source>
        <strain evidence="4 6">DSM 19081</strain>
    </source>
</reference>
<dbReference type="RefSeq" id="WP_058888104.1">
    <property type="nucleotide sequence ID" value="NZ_BAAAKT010000004.1"/>
</dbReference>
<feature type="transmembrane region" description="Helical" evidence="2">
    <location>
        <begin position="26"/>
        <end position="45"/>
    </location>
</feature>
<dbReference type="Proteomes" id="UP000546252">
    <property type="component" value="Unassembled WGS sequence"/>
</dbReference>
<evidence type="ECO:0000313" key="6">
    <source>
        <dbReference type="Proteomes" id="UP000546252"/>
    </source>
</evidence>
<evidence type="ECO:0000256" key="1">
    <source>
        <dbReference type="SAM" id="MobiDB-lite"/>
    </source>
</evidence>
<reference evidence="5" key="2">
    <citation type="submission" date="2015-12" db="EMBL/GenBank/DDBJ databases">
        <authorList>
            <person name="Nair G.R."/>
            <person name="Kaur G."/>
            <person name="Mayilraj S."/>
        </authorList>
    </citation>
    <scope>NUCLEOTIDE SEQUENCE [LARGE SCALE GENOMIC DNA]</scope>
    <source>
        <strain evidence="5">CD08_7</strain>
    </source>
</reference>
<keyword evidence="2" id="KW-0812">Transmembrane</keyword>
<dbReference type="STRING" id="317018.AVL63_12515"/>
<dbReference type="Proteomes" id="UP000054023">
    <property type="component" value="Unassembled WGS sequence"/>
</dbReference>
<organism evidence="3 5">
    <name type="scientific">Nesterenkonia jeotgali</name>
    <dbReference type="NCBI Taxonomy" id="317018"/>
    <lineage>
        <taxon>Bacteria</taxon>
        <taxon>Bacillati</taxon>
        <taxon>Actinomycetota</taxon>
        <taxon>Actinomycetes</taxon>
        <taxon>Micrococcales</taxon>
        <taxon>Micrococcaceae</taxon>
        <taxon>Nesterenkonia</taxon>
    </lineage>
</organism>
<keyword evidence="5" id="KW-1185">Reference proteome</keyword>
<evidence type="ECO:0000313" key="5">
    <source>
        <dbReference type="Proteomes" id="UP000054023"/>
    </source>
</evidence>
<sequence>MSQAHHSAPPPPPEAPGRPSAHRGLLVAWSAALVMALIAGGVAIWQVSERIYTPGQTAEEYWDSITRGSGSEALGFFDPSVLEATQDEDVDSLLLDGEPLARSTAGIENARFGEDLEHQGRALMQFDAAGESFETQLPMTVRQSTLGVFDDWELSAAAMTQMQIDVPGAAAGGIAAITVNGEPVNLQEDSATLRSYVPAVVETAVESEWLVGSSRYVVVQDAAEQGESRTHQIELELEASEAAQELLHEEVQAYLASCAEQQVLMPAGCPMGINTPNQVATESISWQMPDPEELTLDFDDQGWQITGTEMQATIRFDSRHFHDGASLQESHQVNFALDVEVGASGEELIVAVSGSD</sequence>
<dbReference type="OrthoDB" id="3818356at2"/>
<reference evidence="3" key="1">
    <citation type="submission" date="2015-12" db="EMBL/GenBank/DDBJ databases">
        <authorList>
            <person name="Shamseldin A."/>
            <person name="Moawad H."/>
            <person name="Abd El-Rahim W.M."/>
            <person name="Sadowsky M.J."/>
        </authorList>
    </citation>
    <scope>NUCLEOTIDE SEQUENCE [LARGE SCALE GENOMIC DNA]</scope>
    <source>
        <strain evidence="3">CD08_7</strain>
    </source>
</reference>
<keyword evidence="2" id="KW-0472">Membrane</keyword>
<dbReference type="EMBL" id="JACJIH010000001">
    <property type="protein sequence ID" value="MBA8921778.1"/>
    <property type="molecule type" value="Genomic_DNA"/>
</dbReference>
<feature type="region of interest" description="Disordered" evidence="1">
    <location>
        <begin position="1"/>
        <end position="21"/>
    </location>
</feature>
<proteinExistence type="predicted"/>
<accession>A0A0W8IIJ1</accession>
<dbReference type="AlphaFoldDB" id="A0A0W8IIJ1"/>
<evidence type="ECO:0000256" key="2">
    <source>
        <dbReference type="SAM" id="Phobius"/>
    </source>
</evidence>
<evidence type="ECO:0000313" key="3">
    <source>
        <dbReference type="EMBL" id="KUG59871.1"/>
    </source>
</evidence>
<name>A0A0W8IIJ1_9MICC</name>
<dbReference type="EMBL" id="LQBM01000002">
    <property type="protein sequence ID" value="KUG59871.1"/>
    <property type="molecule type" value="Genomic_DNA"/>
</dbReference>
<evidence type="ECO:0000313" key="4">
    <source>
        <dbReference type="EMBL" id="MBA8921778.1"/>
    </source>
</evidence>
<gene>
    <name evidence="3" type="ORF">AVL63_12515</name>
    <name evidence="4" type="ORF">HNR24_001711</name>
</gene>
<keyword evidence="2" id="KW-1133">Transmembrane helix</keyword>